<evidence type="ECO:0000259" key="6">
    <source>
        <dbReference type="PROSITE" id="PS50835"/>
    </source>
</evidence>
<dbReference type="InterPro" id="IPR050413">
    <property type="entry name" value="TCR_beta_variable"/>
</dbReference>
<dbReference type="eggNOG" id="ENOG502SA48">
    <property type="taxonomic scope" value="Eukaryota"/>
</dbReference>
<dbReference type="InterPro" id="IPR007110">
    <property type="entry name" value="Ig-like_dom"/>
</dbReference>
<dbReference type="SMR" id="U3KP98"/>
<accession>U3KP98</accession>
<feature type="domain" description="Ig-like" evidence="6">
    <location>
        <begin position="47"/>
        <end position="150"/>
    </location>
</feature>
<dbReference type="InterPro" id="IPR013106">
    <property type="entry name" value="Ig_V-set"/>
</dbReference>
<organism evidence="7 8">
    <name type="scientific">Oryctolagus cuniculus</name>
    <name type="common">Rabbit</name>
    <dbReference type="NCBI Taxonomy" id="9986"/>
    <lineage>
        <taxon>Eukaryota</taxon>
        <taxon>Metazoa</taxon>
        <taxon>Chordata</taxon>
        <taxon>Craniata</taxon>
        <taxon>Vertebrata</taxon>
        <taxon>Euteleostomi</taxon>
        <taxon>Mammalia</taxon>
        <taxon>Eutheria</taxon>
        <taxon>Euarchontoglires</taxon>
        <taxon>Glires</taxon>
        <taxon>Lagomorpha</taxon>
        <taxon>Leporidae</taxon>
        <taxon>Oryctolagus</taxon>
    </lineage>
</organism>
<reference evidence="7 8" key="1">
    <citation type="journal article" date="2011" name="Nature">
        <title>A high-resolution map of human evolutionary constraint using 29 mammals.</title>
        <authorList>
            <person name="Lindblad-Toh K."/>
            <person name="Garber M."/>
            <person name="Zuk O."/>
            <person name="Lin M.F."/>
            <person name="Parker B.J."/>
            <person name="Washietl S."/>
            <person name="Kheradpour P."/>
            <person name="Ernst J."/>
            <person name="Jordan G."/>
            <person name="Mauceli E."/>
            <person name="Ward L.D."/>
            <person name="Lowe C.B."/>
            <person name="Holloway A.K."/>
            <person name="Clamp M."/>
            <person name="Gnerre S."/>
            <person name="Alfoldi J."/>
            <person name="Beal K."/>
            <person name="Chang J."/>
            <person name="Clawson H."/>
            <person name="Cuff J."/>
            <person name="Di Palma F."/>
            <person name="Fitzgerald S."/>
            <person name="Flicek P."/>
            <person name="Guttman M."/>
            <person name="Hubisz M.J."/>
            <person name="Jaffe D.B."/>
            <person name="Jungreis I."/>
            <person name="Kent W.J."/>
            <person name="Kostka D."/>
            <person name="Lara M."/>
            <person name="Martins A.L."/>
            <person name="Massingham T."/>
            <person name="Moltke I."/>
            <person name="Raney B.J."/>
            <person name="Rasmussen M.D."/>
            <person name="Robinson J."/>
            <person name="Stark A."/>
            <person name="Vilella A.J."/>
            <person name="Wen J."/>
            <person name="Xie X."/>
            <person name="Zody M.C."/>
            <person name="Baldwin J."/>
            <person name="Bloom T."/>
            <person name="Chin C.W."/>
            <person name="Heiman D."/>
            <person name="Nicol R."/>
            <person name="Nusbaum C."/>
            <person name="Young S."/>
            <person name="Wilkinson J."/>
            <person name="Worley K.C."/>
            <person name="Kovar C.L."/>
            <person name="Muzny D.M."/>
            <person name="Gibbs R.A."/>
            <person name="Cree A."/>
            <person name="Dihn H.H."/>
            <person name="Fowler G."/>
            <person name="Jhangiani S."/>
            <person name="Joshi V."/>
            <person name="Lee S."/>
            <person name="Lewis L.R."/>
            <person name="Nazareth L.V."/>
            <person name="Okwuonu G."/>
            <person name="Santibanez J."/>
            <person name="Warren W.C."/>
            <person name="Mardis E.R."/>
            <person name="Weinstock G.M."/>
            <person name="Wilson R.K."/>
            <person name="Delehaunty K."/>
            <person name="Dooling D."/>
            <person name="Fronik C."/>
            <person name="Fulton L."/>
            <person name="Fulton B."/>
            <person name="Graves T."/>
            <person name="Minx P."/>
            <person name="Sodergren E."/>
            <person name="Birney E."/>
            <person name="Margulies E.H."/>
            <person name="Herrero J."/>
            <person name="Green E.D."/>
            <person name="Haussler D."/>
            <person name="Siepel A."/>
            <person name="Goldman N."/>
            <person name="Pollard K.S."/>
            <person name="Pedersen J.S."/>
            <person name="Lander E.S."/>
            <person name="Kellis M."/>
        </authorList>
    </citation>
    <scope>NUCLEOTIDE SEQUENCE [LARGE SCALE GENOMIC DNA]</scope>
    <source>
        <strain evidence="8">Thorbecke</strain>
    </source>
</reference>
<dbReference type="Bgee" id="ENSOCUG00000029371">
    <property type="expression patterns" value="Expressed in blood"/>
</dbReference>
<reference evidence="7" key="3">
    <citation type="submission" date="2025-09" db="UniProtKB">
        <authorList>
            <consortium name="Ensembl"/>
        </authorList>
    </citation>
    <scope>IDENTIFICATION</scope>
    <source>
        <strain evidence="7">Thorbecke</strain>
    </source>
</reference>
<sequence length="351" mass="37241">MVPQSGQADQNSALPNPEHKKRWAFYCCAMACWLLPWSLFCLLGAGPVEAGVTQTPRYLIQTRGQQVSLTCTPDSGHNRVVWYQQVLGQGLQFLFDYYLGSQNAKGNVSGRFSAHQFSDFSSEMNVSTLELQDSAVYLCASSLAQPRGVPSALCTNLLSQGGAASADTAVRQATAGARKLGGAVALGDTRTPGRVSEAEPERGAEEKTWLLLASGGGVSMIGGSSTHAQCPGKGEKPQEGVSLYLQGQWRVKISGQQRWRTSVGPGAKELEGRKDAVGLWGLRSTSPTFRSETGRGRNTRSSRARVPPGSSGPPWPAGTATPEHCTTGQCPTQVTGASEPEDTHPGPLPLI</sequence>
<dbReference type="InterPro" id="IPR013783">
    <property type="entry name" value="Ig-like_fold"/>
</dbReference>
<dbReference type="SUPFAM" id="SSF48726">
    <property type="entry name" value="Immunoglobulin"/>
    <property type="match status" value="1"/>
</dbReference>
<evidence type="ECO:0000256" key="3">
    <source>
        <dbReference type="ARBA" id="ARBA00023130"/>
    </source>
</evidence>
<dbReference type="GO" id="GO:0042101">
    <property type="term" value="C:T cell receptor complex"/>
    <property type="evidence" value="ECO:0007669"/>
    <property type="project" value="UniProtKB-KW"/>
</dbReference>
<dbReference type="GO" id="GO:0002250">
    <property type="term" value="P:adaptive immune response"/>
    <property type="evidence" value="ECO:0007669"/>
    <property type="project" value="UniProtKB-KW"/>
</dbReference>
<feature type="compositionally biased region" description="Polar residues" evidence="5">
    <location>
        <begin position="324"/>
        <end position="336"/>
    </location>
</feature>
<keyword evidence="4" id="KW-1279">T cell receptor</keyword>
<evidence type="ECO:0000256" key="5">
    <source>
        <dbReference type="SAM" id="MobiDB-lite"/>
    </source>
</evidence>
<reference evidence="7" key="2">
    <citation type="submission" date="2025-08" db="UniProtKB">
        <authorList>
            <consortium name="Ensembl"/>
        </authorList>
    </citation>
    <scope>IDENTIFICATION</scope>
    <source>
        <strain evidence="7">Thorbecke</strain>
    </source>
</reference>
<dbReference type="PaxDb" id="9986-ENSOCUP00000027058"/>
<dbReference type="AlphaFoldDB" id="U3KP98"/>
<dbReference type="InParanoid" id="U3KP98"/>
<protein>
    <recommendedName>
        <fullName evidence="6">Ig-like domain-containing protein</fullName>
    </recommendedName>
</protein>
<dbReference type="Ensembl" id="ENSOCUT00000034009.2">
    <property type="protein sequence ID" value="ENSOCUP00000027058.2"/>
    <property type="gene ID" value="ENSOCUG00000029371.2"/>
</dbReference>
<dbReference type="InterPro" id="IPR003599">
    <property type="entry name" value="Ig_sub"/>
</dbReference>
<evidence type="ECO:0000256" key="2">
    <source>
        <dbReference type="ARBA" id="ARBA00022859"/>
    </source>
</evidence>
<dbReference type="Gene3D" id="2.60.40.10">
    <property type="entry name" value="Immunoglobulins"/>
    <property type="match status" value="1"/>
</dbReference>
<dbReference type="STRING" id="9986.ENSOCUP00000027058"/>
<dbReference type="PROSITE" id="PS50835">
    <property type="entry name" value="IG_LIKE"/>
    <property type="match status" value="1"/>
</dbReference>
<dbReference type="SMART" id="SM00409">
    <property type="entry name" value="IG"/>
    <property type="match status" value="1"/>
</dbReference>
<dbReference type="PANTHER" id="PTHR23268:SF6">
    <property type="entry name" value="T CELL RECEPTOR BETA VARIABLE 5-5-RELATED"/>
    <property type="match status" value="1"/>
</dbReference>
<keyword evidence="2" id="KW-0391">Immunity</keyword>
<evidence type="ECO:0000256" key="1">
    <source>
        <dbReference type="ARBA" id="ARBA00022729"/>
    </source>
</evidence>
<dbReference type="InterPro" id="IPR036179">
    <property type="entry name" value="Ig-like_dom_sf"/>
</dbReference>
<evidence type="ECO:0000313" key="8">
    <source>
        <dbReference type="Proteomes" id="UP000001811"/>
    </source>
</evidence>
<dbReference type="HOGENOM" id="CLU_077975_9_2_1"/>
<dbReference type="PANTHER" id="PTHR23268">
    <property type="entry name" value="T-CELL RECEPTOR BETA CHAIN"/>
    <property type="match status" value="1"/>
</dbReference>
<dbReference type="GeneTree" id="ENSGT00940000154270"/>
<evidence type="ECO:0000313" key="7">
    <source>
        <dbReference type="Ensembl" id="ENSOCUP00000027058.2"/>
    </source>
</evidence>
<keyword evidence="3" id="KW-1064">Adaptive immunity</keyword>
<dbReference type="GO" id="GO:0007166">
    <property type="term" value="P:cell surface receptor signaling pathway"/>
    <property type="evidence" value="ECO:0007669"/>
    <property type="project" value="TreeGrafter"/>
</dbReference>
<dbReference type="Proteomes" id="UP000001811">
    <property type="component" value="Unplaced"/>
</dbReference>
<name>U3KP98_RABIT</name>
<evidence type="ECO:0000256" key="4">
    <source>
        <dbReference type="ARBA" id="ARBA00043266"/>
    </source>
</evidence>
<proteinExistence type="predicted"/>
<feature type="region of interest" description="Disordered" evidence="5">
    <location>
        <begin position="283"/>
        <end position="351"/>
    </location>
</feature>
<keyword evidence="1" id="KW-0732">Signal</keyword>
<keyword evidence="8" id="KW-1185">Reference proteome</keyword>
<dbReference type="Pfam" id="PF07686">
    <property type="entry name" value="V-set"/>
    <property type="match status" value="1"/>
</dbReference>